<evidence type="ECO:0000259" key="3">
    <source>
        <dbReference type="Pfam" id="PF08718"/>
    </source>
</evidence>
<dbReference type="GO" id="GO:0032691">
    <property type="term" value="P:negative regulation of interleukin-1 beta production"/>
    <property type="evidence" value="ECO:0007669"/>
    <property type="project" value="UniProtKB-ARBA"/>
</dbReference>
<sequence length="311" mass="35030">MRSLRLLRVFLLPASMLVLLLFVSSYWLPQGTPEGCNSVWRPCFSVYSQTSKPEPHAIAESNHIAENDILMEECPGQDFQVSHLYSHLTYALGPASDVILDEYLSSWEELIKFMNSLGALVSFFSPKVQEKITLLRDLSSPSSHIARSALWQQRLNNAAAVDTPLPLDAGTYHSVRSMLDGELGAGLVDFSRHTPSGSRTLLRLHRSLLWLRLLLDKLHEGPDAEGHLRSPGELCREAYRQALAPHHPWLLRQAAEVAFGAMPARKVFLELVCVTSQEEAKPVMRTLVAAIKKVHHRTQRMLEERNMLELP</sequence>
<dbReference type="Pfam" id="PF08718">
    <property type="entry name" value="GLTP"/>
    <property type="match status" value="1"/>
</dbReference>
<dbReference type="PANTHER" id="PTHR10219">
    <property type="entry name" value="GLYCOLIPID TRANSFER PROTEIN-RELATED"/>
    <property type="match status" value="1"/>
</dbReference>
<keyword evidence="2" id="KW-0732">Signal</keyword>
<reference evidence="4" key="1">
    <citation type="submission" date="2020-10" db="EMBL/GenBank/DDBJ databases">
        <title>Chromosome-scale genome assembly of the Allis shad, Alosa alosa.</title>
        <authorList>
            <person name="Margot Z."/>
            <person name="Christophe K."/>
            <person name="Cabau C."/>
            <person name="Louis A."/>
            <person name="Berthelot C."/>
            <person name="Parey E."/>
            <person name="Roest Crollius H."/>
            <person name="Montfort J."/>
            <person name="Robinson-Rechavi M."/>
            <person name="Bucao C."/>
            <person name="Bouchez O."/>
            <person name="Gislard M."/>
            <person name="Lluch J."/>
            <person name="Milhes M."/>
            <person name="Lampietro C."/>
            <person name="Lopez Roques C."/>
            <person name="Donnadieu C."/>
            <person name="Braasch I."/>
            <person name="Desvignes T."/>
            <person name="Postlethwait J."/>
            <person name="Bobe J."/>
            <person name="Guiguen Y."/>
        </authorList>
    </citation>
    <scope>NUCLEOTIDE SEQUENCE</scope>
    <source>
        <strain evidence="4">M-15738</strain>
        <tissue evidence="4">Blood</tissue>
    </source>
</reference>
<dbReference type="GO" id="GO:1902387">
    <property type="term" value="F:ceramide 1-phosphate binding"/>
    <property type="evidence" value="ECO:0007669"/>
    <property type="project" value="TreeGrafter"/>
</dbReference>
<feature type="signal peptide" evidence="2">
    <location>
        <begin position="1"/>
        <end position="25"/>
    </location>
</feature>
<name>A0AAV6FCV9_9TELE</name>
<dbReference type="EMBL" id="JADWDJ010000024">
    <property type="protein sequence ID" value="KAG5260608.1"/>
    <property type="molecule type" value="Genomic_DNA"/>
</dbReference>
<dbReference type="PANTHER" id="PTHR10219:SF19">
    <property type="entry name" value="GLYCOLIPID TRANSFER PROTEIN DOMAIN-CONTAINING PROTEIN 2"/>
    <property type="match status" value="1"/>
</dbReference>
<dbReference type="FunFam" id="1.10.3520.10:FF:000002">
    <property type="entry name" value="Ceramide-1-phosphate transfer protein"/>
    <property type="match status" value="1"/>
</dbReference>
<evidence type="ECO:0000313" key="5">
    <source>
        <dbReference type="Proteomes" id="UP000823561"/>
    </source>
</evidence>
<gene>
    <name evidence="4" type="ORF">AALO_G00294400</name>
</gene>
<dbReference type="GO" id="GO:1902388">
    <property type="term" value="F:ceramide 1-phosphate transfer activity"/>
    <property type="evidence" value="ECO:0007669"/>
    <property type="project" value="TreeGrafter"/>
</dbReference>
<proteinExistence type="inferred from homology"/>
<dbReference type="SUPFAM" id="SSF110004">
    <property type="entry name" value="Glycolipid transfer protein, GLTP"/>
    <property type="match status" value="1"/>
</dbReference>
<evidence type="ECO:0000256" key="2">
    <source>
        <dbReference type="SAM" id="SignalP"/>
    </source>
</evidence>
<dbReference type="Proteomes" id="UP000823561">
    <property type="component" value="Chromosome 24"/>
</dbReference>
<dbReference type="AlphaFoldDB" id="A0AAV6FCV9"/>
<dbReference type="GO" id="GO:0005829">
    <property type="term" value="C:cytosol"/>
    <property type="evidence" value="ECO:0007669"/>
    <property type="project" value="TreeGrafter"/>
</dbReference>
<comment type="caution">
    <text evidence="4">The sequence shown here is derived from an EMBL/GenBank/DDBJ whole genome shotgun (WGS) entry which is preliminary data.</text>
</comment>
<dbReference type="InterPro" id="IPR036497">
    <property type="entry name" value="GLTP_sf"/>
</dbReference>
<dbReference type="GO" id="GO:0016020">
    <property type="term" value="C:membrane"/>
    <property type="evidence" value="ECO:0007669"/>
    <property type="project" value="TreeGrafter"/>
</dbReference>
<organism evidence="4 5">
    <name type="scientific">Alosa alosa</name>
    <name type="common">allis shad</name>
    <dbReference type="NCBI Taxonomy" id="278164"/>
    <lineage>
        <taxon>Eukaryota</taxon>
        <taxon>Metazoa</taxon>
        <taxon>Chordata</taxon>
        <taxon>Craniata</taxon>
        <taxon>Vertebrata</taxon>
        <taxon>Euteleostomi</taxon>
        <taxon>Actinopterygii</taxon>
        <taxon>Neopterygii</taxon>
        <taxon>Teleostei</taxon>
        <taxon>Clupei</taxon>
        <taxon>Clupeiformes</taxon>
        <taxon>Clupeoidei</taxon>
        <taxon>Clupeidae</taxon>
        <taxon>Alosa</taxon>
    </lineage>
</organism>
<dbReference type="Gene3D" id="1.10.3520.10">
    <property type="entry name" value="Glycolipid transfer protein"/>
    <property type="match status" value="1"/>
</dbReference>
<feature type="domain" description="Glycolipid transfer protein" evidence="3">
    <location>
        <begin position="100"/>
        <end position="273"/>
    </location>
</feature>
<evidence type="ECO:0000256" key="1">
    <source>
        <dbReference type="ARBA" id="ARBA00007148"/>
    </source>
</evidence>
<feature type="chain" id="PRO_5043865421" description="Glycolipid transfer protein domain-containing protein" evidence="2">
    <location>
        <begin position="26"/>
        <end position="311"/>
    </location>
</feature>
<protein>
    <recommendedName>
        <fullName evidence="3">Glycolipid transfer protein domain-containing protein</fullName>
    </recommendedName>
</protein>
<evidence type="ECO:0000313" key="4">
    <source>
        <dbReference type="EMBL" id="KAG5260608.1"/>
    </source>
</evidence>
<keyword evidence="5" id="KW-1185">Reference proteome</keyword>
<comment type="similarity">
    <text evidence="1">Belongs to the GLTP family.</text>
</comment>
<accession>A0AAV6FCV9</accession>
<dbReference type="InterPro" id="IPR014830">
    <property type="entry name" value="Glycolipid_transfer_prot_dom"/>
</dbReference>